<evidence type="ECO:0000313" key="2">
    <source>
        <dbReference type="EMBL" id="GAP34465.1"/>
    </source>
</evidence>
<dbReference type="InterPro" id="IPR029016">
    <property type="entry name" value="GAF-like_dom_sf"/>
</dbReference>
<reference evidence="2 3" key="2">
    <citation type="journal article" date="2016" name="Science">
        <title>A bacterium that degrades and assimilates poly(ethylene terephthalate).</title>
        <authorList>
            <person name="Yoshida S."/>
            <person name="Hiraga K."/>
            <person name="Takehana T."/>
            <person name="Taniguchi I."/>
            <person name="Yamaji H."/>
            <person name="Maeda Y."/>
            <person name="Toyohara K."/>
            <person name="Miyamoto K."/>
            <person name="Kimura Y."/>
            <person name="Oda K."/>
        </authorList>
    </citation>
    <scope>NUCLEOTIDE SEQUENCE [LARGE SCALE GENOMIC DNA]</scope>
    <source>
        <strain evidence="3">NBRC 110686 / TISTR 2288 / 201-F6</strain>
    </source>
</reference>
<feature type="region of interest" description="Disordered" evidence="1">
    <location>
        <begin position="1"/>
        <end position="92"/>
    </location>
</feature>
<dbReference type="AlphaFoldDB" id="A0A0K8NX02"/>
<gene>
    <name evidence="2" type="ORF">ISF6_4640</name>
</gene>
<dbReference type="STRING" id="1547922.ISF6_4640"/>
<comment type="caution">
    <text evidence="2">The sequence shown here is derived from an EMBL/GenBank/DDBJ whole genome shotgun (WGS) entry which is preliminary data.</text>
</comment>
<feature type="compositionally biased region" description="Low complexity" evidence="1">
    <location>
        <begin position="12"/>
        <end position="33"/>
    </location>
</feature>
<name>A0A0K8NX02_PISS1</name>
<reference evidence="3" key="1">
    <citation type="submission" date="2015-07" db="EMBL/GenBank/DDBJ databases">
        <title>Discovery of a poly(ethylene terephthalate assimilation.</title>
        <authorList>
            <person name="Yoshida S."/>
            <person name="Hiraga K."/>
            <person name="Takehana T."/>
            <person name="Taniguchi I."/>
            <person name="Yamaji H."/>
            <person name="Maeda Y."/>
            <person name="Toyohara K."/>
            <person name="Miyamoto K."/>
            <person name="Kimura Y."/>
            <person name="Oda K."/>
        </authorList>
    </citation>
    <scope>NUCLEOTIDE SEQUENCE [LARGE SCALE GENOMIC DNA]</scope>
    <source>
        <strain evidence="3">NBRC 110686 / TISTR 2288 / 201-F6</strain>
    </source>
</reference>
<dbReference type="EMBL" id="BBYR01000007">
    <property type="protein sequence ID" value="GAP34465.1"/>
    <property type="molecule type" value="Genomic_DNA"/>
</dbReference>
<evidence type="ECO:0000256" key="1">
    <source>
        <dbReference type="SAM" id="MobiDB-lite"/>
    </source>
</evidence>
<accession>A0A0K8NX02</accession>
<dbReference type="Proteomes" id="UP000037660">
    <property type="component" value="Unassembled WGS sequence"/>
</dbReference>
<evidence type="ECO:0000313" key="3">
    <source>
        <dbReference type="Proteomes" id="UP000037660"/>
    </source>
</evidence>
<dbReference type="OrthoDB" id="9805474at2"/>
<protein>
    <recommendedName>
        <fullName evidence="4">GAF domain-containing protein</fullName>
    </recommendedName>
</protein>
<sequence>MPRAASPASVLDPARGRTAAAALPAGAARAPEPAARRPDAGDDVGIRDGDLDRDGDREAGAIGGSEPLAARDRDGRGPAPAASRRPGPLDALRERERIARALRRQAPAAADEPAAPRGPLQAPCEALVGATPRLVLAWTWFGAADATLIEPEGLAGPAAAAAAALRLERSWITARGPVFRALEGVETWRGQVRPWSLRGPWRPLARSHGVRSLAVLPLRGEGDARRGVLALYADTEQYFEAVGEDLFRSMAELFSLLLVPPRPRSGRA</sequence>
<dbReference type="SUPFAM" id="SSF55781">
    <property type="entry name" value="GAF domain-like"/>
    <property type="match status" value="1"/>
</dbReference>
<feature type="compositionally biased region" description="Low complexity" evidence="1">
    <location>
        <begin position="77"/>
        <end position="88"/>
    </location>
</feature>
<dbReference type="RefSeq" id="WP_054018580.1">
    <property type="nucleotide sequence ID" value="NZ_BBYR01000007.1"/>
</dbReference>
<dbReference type="Gene3D" id="3.30.450.40">
    <property type="match status" value="1"/>
</dbReference>
<keyword evidence="3" id="KW-1185">Reference proteome</keyword>
<proteinExistence type="predicted"/>
<feature type="compositionally biased region" description="Basic and acidic residues" evidence="1">
    <location>
        <begin position="34"/>
        <end position="59"/>
    </location>
</feature>
<evidence type="ECO:0008006" key="4">
    <source>
        <dbReference type="Google" id="ProtNLM"/>
    </source>
</evidence>
<organism evidence="2 3">
    <name type="scientific">Piscinibacter sakaiensis</name>
    <name type="common">Ideonella sakaiensis</name>
    <dbReference type="NCBI Taxonomy" id="1547922"/>
    <lineage>
        <taxon>Bacteria</taxon>
        <taxon>Pseudomonadati</taxon>
        <taxon>Pseudomonadota</taxon>
        <taxon>Betaproteobacteria</taxon>
        <taxon>Burkholderiales</taxon>
        <taxon>Sphaerotilaceae</taxon>
        <taxon>Piscinibacter</taxon>
    </lineage>
</organism>